<sequence length="106" mass="12488">MESQVLKPYDVLRSDLKLPEERALEVVKIIYEIAKIQSVGKHTVEIVHKDIQPLKGCIDWKFPIKDFEDMRTQLAHTHYDLLKWMLIACISQITITVWVILLFLKK</sequence>
<gene>
    <name evidence="2" type="ORF">EDB95_1653</name>
</gene>
<keyword evidence="1" id="KW-0472">Membrane</keyword>
<dbReference type="RefSeq" id="WP_133992465.1">
    <property type="nucleotide sequence ID" value="NZ_SODV01000001.1"/>
</dbReference>
<proteinExistence type="predicted"/>
<keyword evidence="1" id="KW-1133">Transmembrane helix</keyword>
<reference evidence="2 3" key="1">
    <citation type="submission" date="2019-03" db="EMBL/GenBank/DDBJ databases">
        <title>Genomic Encyclopedia of Type Strains, Phase IV (KMG-IV): sequencing the most valuable type-strain genomes for metagenomic binning, comparative biology and taxonomic classification.</title>
        <authorList>
            <person name="Goeker M."/>
        </authorList>
    </citation>
    <scope>NUCLEOTIDE SEQUENCE [LARGE SCALE GENOMIC DNA]</scope>
    <source>
        <strain evidence="2 3">DSM 100059</strain>
    </source>
</reference>
<dbReference type="EMBL" id="SODV01000001">
    <property type="protein sequence ID" value="TDX00628.1"/>
    <property type="molecule type" value="Genomic_DNA"/>
</dbReference>
<feature type="transmembrane region" description="Helical" evidence="1">
    <location>
        <begin position="84"/>
        <end position="104"/>
    </location>
</feature>
<keyword evidence="3" id="KW-1185">Reference proteome</keyword>
<evidence type="ECO:0000313" key="3">
    <source>
        <dbReference type="Proteomes" id="UP000294498"/>
    </source>
</evidence>
<keyword evidence="1" id="KW-0812">Transmembrane</keyword>
<dbReference type="Proteomes" id="UP000294498">
    <property type="component" value="Unassembled WGS sequence"/>
</dbReference>
<name>A0A4R8DS31_9BACT</name>
<evidence type="ECO:0000313" key="2">
    <source>
        <dbReference type="EMBL" id="TDX00628.1"/>
    </source>
</evidence>
<protein>
    <submittedName>
        <fullName evidence="2">Uncharacterized protein</fullName>
    </submittedName>
</protein>
<organism evidence="2 3">
    <name type="scientific">Dinghuibacter silviterrae</name>
    <dbReference type="NCBI Taxonomy" id="1539049"/>
    <lineage>
        <taxon>Bacteria</taxon>
        <taxon>Pseudomonadati</taxon>
        <taxon>Bacteroidota</taxon>
        <taxon>Chitinophagia</taxon>
        <taxon>Chitinophagales</taxon>
        <taxon>Chitinophagaceae</taxon>
        <taxon>Dinghuibacter</taxon>
    </lineage>
</organism>
<evidence type="ECO:0000256" key="1">
    <source>
        <dbReference type="SAM" id="Phobius"/>
    </source>
</evidence>
<accession>A0A4R8DS31</accession>
<dbReference type="AlphaFoldDB" id="A0A4R8DS31"/>
<comment type="caution">
    <text evidence="2">The sequence shown here is derived from an EMBL/GenBank/DDBJ whole genome shotgun (WGS) entry which is preliminary data.</text>
</comment>